<name>A0ACB7P7E9_9PEZI</name>
<organism evidence="1 2">
    <name type="scientific">Chaetomium tenue</name>
    <dbReference type="NCBI Taxonomy" id="1854479"/>
    <lineage>
        <taxon>Eukaryota</taxon>
        <taxon>Fungi</taxon>
        <taxon>Dikarya</taxon>
        <taxon>Ascomycota</taxon>
        <taxon>Pezizomycotina</taxon>
        <taxon>Sordariomycetes</taxon>
        <taxon>Sordariomycetidae</taxon>
        <taxon>Sordariales</taxon>
        <taxon>Chaetomiaceae</taxon>
        <taxon>Chaetomium</taxon>
    </lineage>
</organism>
<dbReference type="Proteomes" id="UP000724584">
    <property type="component" value="Unassembled WGS sequence"/>
</dbReference>
<gene>
    <name evidence="1" type="ORF">F5144DRAFT_491348</name>
</gene>
<sequence>MDEPPPPYSLQPPLTPVINPTDSSVTNHTDCSVTNPTDSSGEDPGPVYADFWPDIRKYIESNGRSESGEWPRIAVCGLCFDAKLDILGLSPSCEVTSSIKPAVITICGHMACRPCIDSWYQARYSAHEPLTCPFCKHEMRFDKCAHRILGFRIPTNNEIYSGISGLASYLSDVPLTLPEGGKSPGRCNACDGGIIIIHTPLCPRACRTLCYLVYRKTVPSRAG</sequence>
<comment type="caution">
    <text evidence="1">The sequence shown here is derived from an EMBL/GenBank/DDBJ whole genome shotgun (WGS) entry which is preliminary data.</text>
</comment>
<dbReference type="EMBL" id="JAGIZQ010000004">
    <property type="protein sequence ID" value="KAH6631388.1"/>
    <property type="molecule type" value="Genomic_DNA"/>
</dbReference>
<protein>
    <submittedName>
        <fullName evidence="1">Uncharacterized protein</fullName>
    </submittedName>
</protein>
<accession>A0ACB7P7E9</accession>
<reference evidence="1 2" key="1">
    <citation type="journal article" date="2021" name="Nat. Commun.">
        <title>Genetic determinants of endophytism in the Arabidopsis root mycobiome.</title>
        <authorList>
            <person name="Mesny F."/>
            <person name="Miyauchi S."/>
            <person name="Thiergart T."/>
            <person name="Pickel B."/>
            <person name="Atanasova L."/>
            <person name="Karlsson M."/>
            <person name="Huettel B."/>
            <person name="Barry K.W."/>
            <person name="Haridas S."/>
            <person name="Chen C."/>
            <person name="Bauer D."/>
            <person name="Andreopoulos W."/>
            <person name="Pangilinan J."/>
            <person name="LaButti K."/>
            <person name="Riley R."/>
            <person name="Lipzen A."/>
            <person name="Clum A."/>
            <person name="Drula E."/>
            <person name="Henrissat B."/>
            <person name="Kohler A."/>
            <person name="Grigoriev I.V."/>
            <person name="Martin F.M."/>
            <person name="Hacquard S."/>
        </authorList>
    </citation>
    <scope>NUCLEOTIDE SEQUENCE [LARGE SCALE GENOMIC DNA]</scope>
    <source>
        <strain evidence="1 2">MPI-SDFR-AT-0079</strain>
    </source>
</reference>
<keyword evidence="2" id="KW-1185">Reference proteome</keyword>
<proteinExistence type="predicted"/>
<evidence type="ECO:0000313" key="2">
    <source>
        <dbReference type="Proteomes" id="UP000724584"/>
    </source>
</evidence>
<evidence type="ECO:0000313" key="1">
    <source>
        <dbReference type="EMBL" id="KAH6631388.1"/>
    </source>
</evidence>